<evidence type="ECO:0000313" key="13">
    <source>
        <dbReference type="Proteomes" id="UP001315967"/>
    </source>
</evidence>
<dbReference type="Proteomes" id="UP001315967">
    <property type="component" value="Chromosome"/>
</dbReference>
<reference evidence="12 13" key="1">
    <citation type="submission" date="2022-08" db="EMBL/GenBank/DDBJ databases">
        <title>Aerococcaceae sp. nov isolated from spoiled eye mask.</title>
        <authorList>
            <person name="Zhou G."/>
            <person name="Xie X.-B."/>
            <person name="Shi Q.-S."/>
            <person name="Wang Y.-S."/>
            <person name="Wen X."/>
            <person name="Peng H."/>
            <person name="Yang X.-J."/>
            <person name="Tao H.-B."/>
            <person name="Huang X.-M."/>
        </authorList>
    </citation>
    <scope>NUCLEOTIDE SEQUENCE [LARGE SCALE GENOMIC DNA]</scope>
    <source>
        <strain evidence="13">DM20194951</strain>
    </source>
</reference>
<evidence type="ECO:0000313" key="12">
    <source>
        <dbReference type="EMBL" id="UUX34595.1"/>
    </source>
</evidence>
<evidence type="ECO:0000256" key="11">
    <source>
        <dbReference type="SAM" id="Phobius"/>
    </source>
</evidence>
<comment type="subcellular location">
    <subcellularLocation>
        <location evidence="1">Cell membrane</location>
        <topology evidence="1">Single-pass membrane protein</topology>
    </subcellularLocation>
</comment>
<evidence type="ECO:0000256" key="2">
    <source>
        <dbReference type="ARBA" id="ARBA00006742"/>
    </source>
</evidence>
<dbReference type="NCBIfam" id="TIGR00739">
    <property type="entry name" value="yajC"/>
    <property type="match status" value="1"/>
</dbReference>
<comment type="similarity">
    <text evidence="2">Belongs to the YajC family.</text>
</comment>
<dbReference type="RefSeq" id="WP_313794095.1">
    <property type="nucleotide sequence ID" value="NZ_CP102453.1"/>
</dbReference>
<feature type="compositionally biased region" description="Acidic residues" evidence="10">
    <location>
        <begin position="97"/>
        <end position="133"/>
    </location>
</feature>
<accession>A0ABY5P7X8</accession>
<keyword evidence="13" id="KW-1185">Reference proteome</keyword>
<feature type="transmembrane region" description="Helical" evidence="11">
    <location>
        <begin position="6"/>
        <end position="23"/>
    </location>
</feature>
<evidence type="ECO:0000256" key="9">
    <source>
        <dbReference type="ARBA" id="ARBA00023136"/>
    </source>
</evidence>
<dbReference type="Pfam" id="PF02699">
    <property type="entry name" value="YajC"/>
    <property type="match status" value="1"/>
</dbReference>
<evidence type="ECO:0000256" key="3">
    <source>
        <dbReference type="ARBA" id="ARBA00022448"/>
    </source>
</evidence>
<keyword evidence="8" id="KW-0811">Translocation</keyword>
<keyword evidence="9 11" id="KW-0472">Membrane</keyword>
<evidence type="ECO:0000256" key="1">
    <source>
        <dbReference type="ARBA" id="ARBA00004162"/>
    </source>
</evidence>
<feature type="region of interest" description="Disordered" evidence="10">
    <location>
        <begin position="93"/>
        <end position="140"/>
    </location>
</feature>
<organism evidence="12 13">
    <name type="scientific">Fundicoccus culcitae</name>
    <dbReference type="NCBI Taxonomy" id="2969821"/>
    <lineage>
        <taxon>Bacteria</taxon>
        <taxon>Bacillati</taxon>
        <taxon>Bacillota</taxon>
        <taxon>Bacilli</taxon>
        <taxon>Lactobacillales</taxon>
        <taxon>Aerococcaceae</taxon>
        <taxon>Fundicoccus</taxon>
    </lineage>
</organism>
<keyword evidence="7 11" id="KW-1133">Transmembrane helix</keyword>
<gene>
    <name evidence="12" type="primary">yajC</name>
    <name evidence="12" type="ORF">NRE15_02790</name>
</gene>
<protein>
    <submittedName>
        <fullName evidence="12">Preprotein translocase subunit YajC</fullName>
    </submittedName>
</protein>
<keyword evidence="5 11" id="KW-0812">Transmembrane</keyword>
<keyword evidence="6" id="KW-0653">Protein transport</keyword>
<evidence type="ECO:0000256" key="5">
    <source>
        <dbReference type="ARBA" id="ARBA00022692"/>
    </source>
</evidence>
<sequence>MDVILVNLLPFVLIMGAMYFLMIRPQKKQQEKKQSMLDAMQPGNHVVTIGGLHGVVDEVNKAQRTVVLDCEGVYLTFEISAISTVKEGVATATPVETETEAEAIEDEYEEYDDYDEANEVEGEYTEEDFDDEKEYAHHNS</sequence>
<keyword evidence="4" id="KW-1003">Cell membrane</keyword>
<evidence type="ECO:0000256" key="7">
    <source>
        <dbReference type="ARBA" id="ARBA00022989"/>
    </source>
</evidence>
<name>A0ABY5P7X8_9LACT</name>
<evidence type="ECO:0000256" key="10">
    <source>
        <dbReference type="SAM" id="MobiDB-lite"/>
    </source>
</evidence>
<proteinExistence type="inferred from homology"/>
<evidence type="ECO:0000256" key="6">
    <source>
        <dbReference type="ARBA" id="ARBA00022927"/>
    </source>
</evidence>
<dbReference type="PANTHER" id="PTHR33909">
    <property type="entry name" value="SEC TRANSLOCON ACCESSORY COMPLEX SUBUNIT YAJC"/>
    <property type="match status" value="1"/>
</dbReference>
<dbReference type="EMBL" id="CP102453">
    <property type="protein sequence ID" value="UUX34595.1"/>
    <property type="molecule type" value="Genomic_DNA"/>
</dbReference>
<dbReference type="InterPro" id="IPR003849">
    <property type="entry name" value="Preprotein_translocase_YajC"/>
</dbReference>
<dbReference type="PANTHER" id="PTHR33909:SF1">
    <property type="entry name" value="SEC TRANSLOCON ACCESSORY COMPLEX SUBUNIT YAJC"/>
    <property type="match status" value="1"/>
</dbReference>
<evidence type="ECO:0000256" key="4">
    <source>
        <dbReference type="ARBA" id="ARBA00022475"/>
    </source>
</evidence>
<dbReference type="SMART" id="SM01323">
    <property type="entry name" value="YajC"/>
    <property type="match status" value="1"/>
</dbReference>
<evidence type="ECO:0000256" key="8">
    <source>
        <dbReference type="ARBA" id="ARBA00023010"/>
    </source>
</evidence>
<dbReference type="PRINTS" id="PR01853">
    <property type="entry name" value="YAJCTRNLCASE"/>
</dbReference>
<keyword evidence="3" id="KW-0813">Transport</keyword>